<keyword evidence="3" id="KW-1015">Disulfide bond</keyword>
<dbReference type="Gene3D" id="3.55.30.10">
    <property type="entry name" value="Hsp33 domain"/>
    <property type="match status" value="1"/>
</dbReference>
<dbReference type="PANTHER" id="PTHR30111:SF1">
    <property type="entry name" value="33 KDA CHAPERONIN"/>
    <property type="match status" value="1"/>
</dbReference>
<dbReference type="GO" id="GO:0042026">
    <property type="term" value="P:protein refolding"/>
    <property type="evidence" value="ECO:0007669"/>
    <property type="project" value="TreeGrafter"/>
</dbReference>
<evidence type="ECO:0000313" key="6">
    <source>
        <dbReference type="EMBL" id="MPL60524.1"/>
    </source>
</evidence>
<dbReference type="SUPFAM" id="SSF64397">
    <property type="entry name" value="Hsp33 domain"/>
    <property type="match status" value="1"/>
</dbReference>
<name>A0A644T109_9ZZZZ</name>
<dbReference type="AlphaFoldDB" id="A0A644T109"/>
<dbReference type="Gene3D" id="3.90.1280.10">
    <property type="entry name" value="HSP33 redox switch-like"/>
    <property type="match status" value="1"/>
</dbReference>
<evidence type="ECO:0000256" key="3">
    <source>
        <dbReference type="ARBA" id="ARBA00023157"/>
    </source>
</evidence>
<gene>
    <name evidence="6" type="primary">hslO_1</name>
    <name evidence="6" type="ORF">SDC9_06085</name>
</gene>
<dbReference type="SUPFAM" id="SSF118352">
    <property type="entry name" value="HSP33 redox switch-like"/>
    <property type="match status" value="1"/>
</dbReference>
<reference evidence="6" key="1">
    <citation type="submission" date="2019-08" db="EMBL/GenBank/DDBJ databases">
        <authorList>
            <person name="Kucharzyk K."/>
            <person name="Murdoch R.W."/>
            <person name="Higgins S."/>
            <person name="Loffler F."/>
        </authorList>
    </citation>
    <scope>NUCLEOTIDE SEQUENCE</scope>
</reference>
<dbReference type="NCBIfam" id="NF001033">
    <property type="entry name" value="PRK00114.1"/>
    <property type="match status" value="1"/>
</dbReference>
<keyword evidence="1" id="KW-0963">Cytoplasm</keyword>
<dbReference type="PANTHER" id="PTHR30111">
    <property type="entry name" value="33 KDA CHAPERONIN"/>
    <property type="match status" value="1"/>
</dbReference>
<dbReference type="PIRSF" id="PIRSF005261">
    <property type="entry name" value="Heat_shock_Hsp33"/>
    <property type="match status" value="1"/>
</dbReference>
<evidence type="ECO:0000256" key="1">
    <source>
        <dbReference type="ARBA" id="ARBA00022490"/>
    </source>
</evidence>
<dbReference type="GO" id="GO:0005737">
    <property type="term" value="C:cytoplasm"/>
    <property type="evidence" value="ECO:0007669"/>
    <property type="project" value="InterPro"/>
</dbReference>
<dbReference type="Pfam" id="PF01430">
    <property type="entry name" value="HSP33"/>
    <property type="match status" value="1"/>
</dbReference>
<dbReference type="InterPro" id="IPR016153">
    <property type="entry name" value="Heat_shock_Hsp33_N"/>
</dbReference>
<keyword evidence="4" id="KW-0143">Chaperone</keyword>
<sequence>MTDTLIRATVTGGIQAFAAITTELVEEARRRHDCYPVASAALGRTMTAALLLAANLKTEESITIRIVGDGPLGETIADAYATGSVRGYVRTPHIDLPLRGMKLDVGKAVGQGTIYVTRFTGLKQPFTGSAPLVSGEIAEDVTNYLMVSEQIPSSVGLGVLVNPDSSVKAAGGFIIQVLPNADDEALAQIEKNLKNIPPVSQMVQEGKSAAGIIEALFAGLPITFYNSMPLNFNCPCSRERVSGMLISLGADELTDMINEGKAEVCCHFCAEKYQFSKDELGCLLDIMDKK</sequence>
<dbReference type="GO" id="GO:0051082">
    <property type="term" value="F:unfolded protein binding"/>
    <property type="evidence" value="ECO:0007669"/>
    <property type="project" value="InterPro"/>
</dbReference>
<dbReference type="InterPro" id="IPR016154">
    <property type="entry name" value="Heat_shock_Hsp33_C"/>
</dbReference>
<evidence type="ECO:0000256" key="5">
    <source>
        <dbReference type="ARBA" id="ARBA00023284"/>
    </source>
</evidence>
<dbReference type="CDD" id="cd00498">
    <property type="entry name" value="Hsp33"/>
    <property type="match status" value="1"/>
</dbReference>
<proteinExistence type="inferred from homology"/>
<dbReference type="GO" id="GO:0044183">
    <property type="term" value="F:protein folding chaperone"/>
    <property type="evidence" value="ECO:0007669"/>
    <property type="project" value="TreeGrafter"/>
</dbReference>
<evidence type="ECO:0000256" key="4">
    <source>
        <dbReference type="ARBA" id="ARBA00023186"/>
    </source>
</evidence>
<keyword evidence="5" id="KW-0676">Redox-active center</keyword>
<accession>A0A644T109</accession>
<organism evidence="6">
    <name type="scientific">bioreactor metagenome</name>
    <dbReference type="NCBI Taxonomy" id="1076179"/>
    <lineage>
        <taxon>unclassified sequences</taxon>
        <taxon>metagenomes</taxon>
        <taxon>ecological metagenomes</taxon>
    </lineage>
</organism>
<dbReference type="HAMAP" id="MF_00117">
    <property type="entry name" value="HslO"/>
    <property type="match status" value="1"/>
</dbReference>
<dbReference type="EMBL" id="VSSQ01000012">
    <property type="protein sequence ID" value="MPL60524.1"/>
    <property type="molecule type" value="Genomic_DNA"/>
</dbReference>
<evidence type="ECO:0000256" key="2">
    <source>
        <dbReference type="ARBA" id="ARBA00022833"/>
    </source>
</evidence>
<dbReference type="InterPro" id="IPR000397">
    <property type="entry name" value="Heat_shock_Hsp33"/>
</dbReference>
<keyword evidence="2" id="KW-0862">Zinc</keyword>
<protein>
    <submittedName>
        <fullName evidence="6">33 kDa chaperonin</fullName>
    </submittedName>
</protein>
<comment type="caution">
    <text evidence="6">The sequence shown here is derived from an EMBL/GenBank/DDBJ whole genome shotgun (WGS) entry which is preliminary data.</text>
</comment>